<dbReference type="AlphaFoldDB" id="A0A2X0PDI1"/>
<reference evidence="1 2" key="1">
    <citation type="submission" date="2016-11" db="EMBL/GenBank/DDBJ databases">
        <authorList>
            <person name="Jaros S."/>
            <person name="Januszkiewicz K."/>
            <person name="Wedrychowicz H."/>
        </authorList>
    </citation>
    <scope>NUCLEOTIDE SEQUENCE [LARGE SCALE GENOMIC DNA]</scope>
</reference>
<evidence type="ECO:0000313" key="1">
    <source>
        <dbReference type="EMBL" id="SGY78876.1"/>
    </source>
</evidence>
<organism evidence="1 2">
    <name type="scientific">Microbotryum silenes-dioicae</name>
    <dbReference type="NCBI Taxonomy" id="796604"/>
    <lineage>
        <taxon>Eukaryota</taxon>
        <taxon>Fungi</taxon>
        <taxon>Dikarya</taxon>
        <taxon>Basidiomycota</taxon>
        <taxon>Pucciniomycotina</taxon>
        <taxon>Microbotryomycetes</taxon>
        <taxon>Microbotryales</taxon>
        <taxon>Microbotryaceae</taxon>
        <taxon>Microbotryum</taxon>
    </lineage>
</organism>
<proteinExistence type="predicted"/>
<keyword evidence="2" id="KW-1185">Reference proteome</keyword>
<evidence type="ECO:0000313" key="2">
    <source>
        <dbReference type="Proteomes" id="UP000249464"/>
    </source>
</evidence>
<dbReference type="EMBL" id="FQNC01000048">
    <property type="protein sequence ID" value="SGY78876.1"/>
    <property type="molecule type" value="Genomic_DNA"/>
</dbReference>
<gene>
    <name evidence="1" type="primary">BQ5605_C008g04979</name>
    <name evidence="1" type="ORF">BQ5605_C008G04979</name>
</gene>
<name>A0A2X0PDI1_9BASI</name>
<accession>A0A2X0PDI1</accession>
<sequence>MPLIIDDARSLRPGKGITGTAWATVLAVSDRAQRALATRTSLGAKSARGTTGRHKALLLVGCTGAACLSYDRRINPVSLSEAR</sequence>
<dbReference type="Proteomes" id="UP000249464">
    <property type="component" value="Unassembled WGS sequence"/>
</dbReference>
<protein>
    <submittedName>
        <fullName evidence="1">BQ5605_C008g04979 protein</fullName>
    </submittedName>
</protein>